<proteinExistence type="predicted"/>
<dbReference type="OrthoDB" id="1912931at2"/>
<dbReference type="Proteomes" id="UP000243255">
    <property type="component" value="Unassembled WGS sequence"/>
</dbReference>
<accession>A0A1M5KXW5</accession>
<name>A0A1M5KXW5_9FIRM</name>
<keyword evidence="1" id="KW-0812">Transmembrane</keyword>
<evidence type="ECO:0000313" key="2">
    <source>
        <dbReference type="EMBL" id="SHG57648.1"/>
    </source>
</evidence>
<feature type="transmembrane region" description="Helical" evidence="1">
    <location>
        <begin position="28"/>
        <end position="47"/>
    </location>
</feature>
<dbReference type="EMBL" id="FQWX01000003">
    <property type="protein sequence ID" value="SHG57648.1"/>
    <property type="molecule type" value="Genomic_DNA"/>
</dbReference>
<dbReference type="AlphaFoldDB" id="A0A1M5KXW5"/>
<feature type="transmembrane region" description="Helical" evidence="1">
    <location>
        <begin position="5"/>
        <end position="22"/>
    </location>
</feature>
<reference evidence="3" key="1">
    <citation type="submission" date="2016-11" db="EMBL/GenBank/DDBJ databases">
        <authorList>
            <person name="Varghese N."/>
            <person name="Submissions S."/>
        </authorList>
    </citation>
    <scope>NUCLEOTIDE SEQUENCE [LARGE SCALE GENOMIC DNA]</scope>
    <source>
        <strain evidence="3">DSM 2635</strain>
    </source>
</reference>
<gene>
    <name evidence="2" type="ORF">SAMN04488530_103161</name>
</gene>
<evidence type="ECO:0000313" key="3">
    <source>
        <dbReference type="Proteomes" id="UP000243255"/>
    </source>
</evidence>
<keyword evidence="1" id="KW-1133">Transmembrane helix</keyword>
<protein>
    <submittedName>
        <fullName evidence="2">Uncharacterized protein</fullName>
    </submittedName>
</protein>
<dbReference type="RefSeq" id="WP_073124011.1">
    <property type="nucleotide sequence ID" value="NZ_BAABCH010000103.1"/>
</dbReference>
<evidence type="ECO:0000256" key="1">
    <source>
        <dbReference type="SAM" id="Phobius"/>
    </source>
</evidence>
<organism evidence="2 3">
    <name type="scientific">Asaccharospora irregularis DSM 2635</name>
    <dbReference type="NCBI Taxonomy" id="1121321"/>
    <lineage>
        <taxon>Bacteria</taxon>
        <taxon>Bacillati</taxon>
        <taxon>Bacillota</taxon>
        <taxon>Clostridia</taxon>
        <taxon>Peptostreptococcales</taxon>
        <taxon>Peptostreptococcaceae</taxon>
        <taxon>Asaccharospora</taxon>
    </lineage>
</organism>
<keyword evidence="3" id="KW-1185">Reference proteome</keyword>
<keyword evidence="1" id="KW-0472">Membrane</keyword>
<sequence length="66" mass="7390">MKKIIPCLSFIGLGMICFHFAFKDSTGSALGITLMIVGLIFFGIGLYKSWKNGIIEQMIDILHIWP</sequence>